<dbReference type="PANTHER" id="PTHR43110">
    <property type="entry name" value="THIOL PEROXIDASE"/>
    <property type="match status" value="1"/>
</dbReference>
<dbReference type="NCBIfam" id="NF001808">
    <property type="entry name" value="PRK00522.1"/>
    <property type="match status" value="1"/>
</dbReference>
<sequence>MQVKLMDQTVSLLGNPPAVGDLLPDFTVINDQGQPVTTHDLLGKPMVLCAVPDLNTDVCSLETKKFNQQADQFPKARFVTISNNPLAEQTDWCAAEGVENLEILSDEPGSFGKATGLYIPSFKHLARAVFVVNAEGQITYEEVLAQVASEPDYAAALDALQKLL</sequence>
<keyword evidence="4" id="KW-0676">Redox-active center</keyword>
<protein>
    <submittedName>
        <fullName evidence="6">Thiol peroxidase</fullName>
        <ecNumber evidence="6">1.11.1.-</ecNumber>
    </submittedName>
</protein>
<accession>A0ABY5BNM4</accession>
<dbReference type="EC" id="1.11.1.-" evidence="6"/>
<dbReference type="PROSITE" id="PS51352">
    <property type="entry name" value="THIOREDOXIN_2"/>
    <property type="match status" value="1"/>
</dbReference>
<dbReference type="PANTHER" id="PTHR43110:SF1">
    <property type="entry name" value="THIOL PEROXIDASE"/>
    <property type="match status" value="1"/>
</dbReference>
<gene>
    <name evidence="6" type="primary">tpx</name>
    <name evidence="6" type="ORF">M3M35_00350</name>
</gene>
<keyword evidence="1 6" id="KW-0575">Peroxidase</keyword>
<evidence type="ECO:0000256" key="4">
    <source>
        <dbReference type="ARBA" id="ARBA00023284"/>
    </source>
</evidence>
<evidence type="ECO:0000313" key="7">
    <source>
        <dbReference type="Proteomes" id="UP001056707"/>
    </source>
</evidence>
<dbReference type="CDD" id="cd03014">
    <property type="entry name" value="PRX_Atyp2cys"/>
    <property type="match status" value="1"/>
</dbReference>
<dbReference type="InterPro" id="IPR013740">
    <property type="entry name" value="Redoxin"/>
</dbReference>
<evidence type="ECO:0000256" key="1">
    <source>
        <dbReference type="ARBA" id="ARBA00022559"/>
    </source>
</evidence>
<evidence type="ECO:0000259" key="5">
    <source>
        <dbReference type="PROSITE" id="PS51352"/>
    </source>
</evidence>
<keyword evidence="6" id="KW-0560">Oxidoreductase</keyword>
<feature type="domain" description="Thioredoxin" evidence="5">
    <location>
        <begin position="17"/>
        <end position="162"/>
    </location>
</feature>
<dbReference type="EMBL" id="CP097116">
    <property type="protein sequence ID" value="USS85160.1"/>
    <property type="molecule type" value="Genomic_DNA"/>
</dbReference>
<dbReference type="Pfam" id="PF08534">
    <property type="entry name" value="Redoxin"/>
    <property type="match status" value="1"/>
</dbReference>
<organism evidence="6 7">
    <name type="scientific">Fructilactobacillus myrtifloralis</name>
    <dbReference type="NCBI Taxonomy" id="2940301"/>
    <lineage>
        <taxon>Bacteria</taxon>
        <taxon>Bacillati</taxon>
        <taxon>Bacillota</taxon>
        <taxon>Bacilli</taxon>
        <taxon>Lactobacillales</taxon>
        <taxon>Lactobacillaceae</taxon>
        <taxon>Fructilactobacillus</taxon>
    </lineage>
</organism>
<dbReference type="RefSeq" id="WP_252750055.1">
    <property type="nucleotide sequence ID" value="NZ_CP097116.1"/>
</dbReference>
<keyword evidence="2" id="KW-0049">Antioxidant</keyword>
<evidence type="ECO:0000256" key="3">
    <source>
        <dbReference type="ARBA" id="ARBA00023157"/>
    </source>
</evidence>
<name>A0ABY5BNM4_9LACO</name>
<evidence type="ECO:0000256" key="2">
    <source>
        <dbReference type="ARBA" id="ARBA00022862"/>
    </source>
</evidence>
<dbReference type="InterPro" id="IPR013766">
    <property type="entry name" value="Thioredoxin_domain"/>
</dbReference>
<evidence type="ECO:0000313" key="6">
    <source>
        <dbReference type="EMBL" id="USS85160.1"/>
    </source>
</evidence>
<dbReference type="InterPro" id="IPR002065">
    <property type="entry name" value="TPX"/>
</dbReference>
<dbReference type="Proteomes" id="UP001056707">
    <property type="component" value="Chromosome"/>
</dbReference>
<reference evidence="6" key="1">
    <citation type="submission" date="2022-05" db="EMBL/GenBank/DDBJ databases">
        <authorList>
            <person name="Oliphant S.A."/>
            <person name="Watson-Haigh N.S."/>
            <person name="Sumby K.M."/>
            <person name="Gardner J.M."/>
            <person name="Jiranek V."/>
        </authorList>
    </citation>
    <scope>NUCLEOTIDE SEQUENCE</scope>
    <source>
        <strain evidence="6">KI16_H9</strain>
    </source>
</reference>
<keyword evidence="3" id="KW-1015">Disulfide bond</keyword>
<dbReference type="InterPro" id="IPR036249">
    <property type="entry name" value="Thioredoxin-like_sf"/>
</dbReference>
<dbReference type="SUPFAM" id="SSF52833">
    <property type="entry name" value="Thioredoxin-like"/>
    <property type="match status" value="1"/>
</dbReference>
<dbReference type="InterPro" id="IPR050455">
    <property type="entry name" value="Tpx_Peroxidase_subfamily"/>
</dbReference>
<proteinExistence type="predicted"/>
<dbReference type="Gene3D" id="3.40.30.10">
    <property type="entry name" value="Glutaredoxin"/>
    <property type="match status" value="1"/>
</dbReference>
<dbReference type="GO" id="GO:0004601">
    <property type="term" value="F:peroxidase activity"/>
    <property type="evidence" value="ECO:0007669"/>
    <property type="project" value="UniProtKB-KW"/>
</dbReference>
<keyword evidence="7" id="KW-1185">Reference proteome</keyword>